<evidence type="ECO:0000313" key="1">
    <source>
        <dbReference type="EMBL" id="KAG8009154.1"/>
    </source>
</evidence>
<accession>A0ACB7F4R0</accession>
<gene>
    <name evidence="1" type="primary">MAPK7</name>
    <name evidence="1" type="ORF">GBF38_011847</name>
</gene>
<dbReference type="EMBL" id="CM024806">
    <property type="protein sequence ID" value="KAG8009154.1"/>
    <property type="molecule type" value="Genomic_DNA"/>
</dbReference>
<sequence>MSTKEGGERKNGQPVAMSPERMATDKGRENQNQREATEGAADTSTTAKNLALLKAHSLDVKFDVGEEYDVIETIGTGAYGVVSSARRRDNGQQVAIKKISNAFEVVTNAKRTLRELKILKHFKHDNIIAIKDILQPNLPHSAFKSVYVVLDLMESDLHQIIHSAQTLTSEHTRYFLYQLLRGLKYVHSANVIHRDLKPSNLLVNENCELKIGDFGMARGLSSHPEESHSFMTEYVATRWYRAPELLLSLNHYSLAIDLWSVGCIFAEMLGRKQLFPGKHYVHQLQLILSVLGTPPDGLIGAIRADRVRSYVQSLPSRSAVPLAKLYPQAEPEALDLLADMLQFDPRERISVTQALEHPYLAKYHDTDDEPVCVPAFDFEFDKLPMNREQIKEAILMEIQDFHQNKQTCRQRLQFKPLARVNNRAAAQSGNQCAAQPSTAKLSKPTLVPMAQRTQAAQIQQQQVKSQQQQDHTPAEVNHTFTNQMQAFIKPASLLEVVPPHVTHNLPLLSKSESGPVDVDMPSANSDSGQPETIDLTTPVSSQDTPSETMRDSEVQEPLTSSQAPLTQTTQSQSMTQAPTSIPATPAQTITPLPTTVPSLSLSVAQAQSLSQSLSQSLYKNARPPPGAVEATRKEGAISEDTKNALKAALLKSALRNKARGDGSTSALGIDAGAGGGVPSSLSSVAESRRPVTAQERQREREEKRRKRQERARERERKMKEKERREGKQGDSLGGVLLSDNDKSLLQRWTKMMDRRSEKSQTPNNDGANNKDCNVNLHRCAAINDNTQGALNNKTDKEARKVQSHEQLISQVKPNQQGMFQPPSTQQPPLLFSMSQRKPTADIVVAVSGGIDIVTVTGGFVKNNTPQLQPQTQPEPQPQSQLLPLESFLTKAPTLTTRETNGNVDIGSQNNPNSHPNPPTANGGPMEKLCPSVGEKSGPQTTNPLCGALGVPSQPHPSLGFTDTGQQGPSIAPDIHTVTLQLSKSQVEDVLPPVFSVTPKGSGAGYGVGFDLDDLLNQSLTDLQHCDRDSYDSAPLSASLLSDWSEVHRMTPAELESLQQELQLGSPMILSDTIPPDA</sequence>
<evidence type="ECO:0000313" key="2">
    <source>
        <dbReference type="Proteomes" id="UP000805704"/>
    </source>
</evidence>
<keyword evidence="2" id="KW-1185">Reference proteome</keyword>
<reference evidence="1" key="1">
    <citation type="submission" date="2020-04" db="EMBL/GenBank/DDBJ databases">
        <title>A chromosome-scale assembly and high-density genetic map of the yellow drum (Nibea albiflora) genome.</title>
        <authorList>
            <person name="Xu D."/>
            <person name="Zhang W."/>
            <person name="Chen R."/>
            <person name="Tan P."/>
            <person name="Wang L."/>
            <person name="Song H."/>
            <person name="Tian L."/>
            <person name="Zhu Q."/>
            <person name="Wang B."/>
        </authorList>
    </citation>
    <scope>NUCLEOTIDE SEQUENCE</scope>
    <source>
        <strain evidence="1">ZJHYS-2018</strain>
    </source>
</reference>
<protein>
    <submittedName>
        <fullName evidence="1">Mitogen-activated protein kinase 7</fullName>
    </submittedName>
</protein>
<organism evidence="1 2">
    <name type="scientific">Nibea albiflora</name>
    <name type="common">Yellow drum</name>
    <name type="synonym">Corvina albiflora</name>
    <dbReference type="NCBI Taxonomy" id="240163"/>
    <lineage>
        <taxon>Eukaryota</taxon>
        <taxon>Metazoa</taxon>
        <taxon>Chordata</taxon>
        <taxon>Craniata</taxon>
        <taxon>Vertebrata</taxon>
        <taxon>Euteleostomi</taxon>
        <taxon>Actinopterygii</taxon>
        <taxon>Neopterygii</taxon>
        <taxon>Teleostei</taxon>
        <taxon>Neoteleostei</taxon>
        <taxon>Acanthomorphata</taxon>
        <taxon>Eupercaria</taxon>
        <taxon>Sciaenidae</taxon>
        <taxon>Nibea</taxon>
    </lineage>
</organism>
<dbReference type="Proteomes" id="UP000805704">
    <property type="component" value="Chromosome 18"/>
</dbReference>
<name>A0ACB7F4R0_NIBAL</name>
<keyword evidence="1" id="KW-0418">Kinase</keyword>
<proteinExistence type="predicted"/>
<comment type="caution">
    <text evidence="1">The sequence shown here is derived from an EMBL/GenBank/DDBJ whole genome shotgun (WGS) entry which is preliminary data.</text>
</comment>
<keyword evidence="1" id="KW-0808">Transferase</keyword>